<name>F0SGB4_RUBBR</name>
<dbReference type="PROSITE" id="PS01031">
    <property type="entry name" value="SHSP"/>
    <property type="match status" value="1"/>
</dbReference>
<dbReference type="CDD" id="cd06464">
    <property type="entry name" value="ACD_sHsps-like"/>
    <property type="match status" value="1"/>
</dbReference>
<dbReference type="InterPro" id="IPR031107">
    <property type="entry name" value="Small_HSP"/>
</dbReference>
<dbReference type="eggNOG" id="COG0071">
    <property type="taxonomic scope" value="Bacteria"/>
</dbReference>
<dbReference type="Pfam" id="PF00011">
    <property type="entry name" value="HSP20"/>
    <property type="match status" value="1"/>
</dbReference>
<dbReference type="InterPro" id="IPR008978">
    <property type="entry name" value="HSP20-like_chaperone"/>
</dbReference>
<dbReference type="InterPro" id="IPR002068">
    <property type="entry name" value="A-crystallin/Hsp20_dom"/>
</dbReference>
<feature type="compositionally biased region" description="Polar residues" evidence="3">
    <location>
        <begin position="7"/>
        <end position="20"/>
    </location>
</feature>
<dbReference type="EMBL" id="CP002546">
    <property type="protein sequence ID" value="ADY59456.1"/>
    <property type="molecule type" value="Genomic_DNA"/>
</dbReference>
<dbReference type="KEGG" id="pbs:Plabr_1846"/>
<evidence type="ECO:0000313" key="6">
    <source>
        <dbReference type="Proteomes" id="UP000006860"/>
    </source>
</evidence>
<sequence>MDAFNQDAPNQDGPNSQRFSQAVNRLRSEVDRLVDMAWTRGEEVWGQFKQPEAGCDWSPEIDVVETADSVIVFMNLPGISADQVDITLIGNTLEISAHVDSLTLQAADRVHKRERPTGTLKRTVPLPISVDYDSAVAQADRGVLKVEMKKSVNKQAHKVRVVQAEPAACSPDPAGV</sequence>
<dbReference type="Proteomes" id="UP000006860">
    <property type="component" value="Chromosome"/>
</dbReference>
<feature type="region of interest" description="Disordered" evidence="3">
    <location>
        <begin position="1"/>
        <end position="20"/>
    </location>
</feature>
<protein>
    <submittedName>
        <fullName evidence="5">Heat shock protein Hsp20</fullName>
    </submittedName>
</protein>
<evidence type="ECO:0000259" key="4">
    <source>
        <dbReference type="PROSITE" id="PS01031"/>
    </source>
</evidence>
<evidence type="ECO:0000256" key="3">
    <source>
        <dbReference type="SAM" id="MobiDB-lite"/>
    </source>
</evidence>
<comment type="similarity">
    <text evidence="1 2">Belongs to the small heat shock protein (HSP20) family.</text>
</comment>
<evidence type="ECO:0000313" key="5">
    <source>
        <dbReference type="EMBL" id="ADY59456.1"/>
    </source>
</evidence>
<dbReference type="STRING" id="756272.Plabr_1846"/>
<dbReference type="HOGENOM" id="CLU_046737_12_3_0"/>
<gene>
    <name evidence="5" type="ordered locus">Plabr_1846</name>
</gene>
<evidence type="ECO:0000256" key="2">
    <source>
        <dbReference type="RuleBase" id="RU003616"/>
    </source>
</evidence>
<evidence type="ECO:0000256" key="1">
    <source>
        <dbReference type="PROSITE-ProRule" id="PRU00285"/>
    </source>
</evidence>
<keyword evidence="6" id="KW-1185">Reference proteome</keyword>
<feature type="domain" description="SHSP" evidence="4">
    <location>
        <begin position="52"/>
        <end position="165"/>
    </location>
</feature>
<dbReference type="RefSeq" id="WP_013628183.1">
    <property type="nucleotide sequence ID" value="NC_015174.1"/>
</dbReference>
<organism evidence="5 6">
    <name type="scientific">Rubinisphaera brasiliensis (strain ATCC 49424 / DSM 5305 / JCM 21570 / IAM 15109 / NBRC 103401 / IFAM 1448)</name>
    <name type="common">Planctomyces brasiliensis</name>
    <dbReference type="NCBI Taxonomy" id="756272"/>
    <lineage>
        <taxon>Bacteria</taxon>
        <taxon>Pseudomonadati</taxon>
        <taxon>Planctomycetota</taxon>
        <taxon>Planctomycetia</taxon>
        <taxon>Planctomycetales</taxon>
        <taxon>Planctomycetaceae</taxon>
        <taxon>Rubinisphaera</taxon>
    </lineage>
</organism>
<dbReference type="PANTHER" id="PTHR11527">
    <property type="entry name" value="HEAT-SHOCK PROTEIN 20 FAMILY MEMBER"/>
    <property type="match status" value="1"/>
</dbReference>
<keyword evidence="5" id="KW-0346">Stress response</keyword>
<dbReference type="Gene3D" id="2.60.40.790">
    <property type="match status" value="1"/>
</dbReference>
<accession>F0SGB4</accession>
<dbReference type="SUPFAM" id="SSF49764">
    <property type="entry name" value="HSP20-like chaperones"/>
    <property type="match status" value="1"/>
</dbReference>
<reference evidence="6" key="1">
    <citation type="submission" date="2011-02" db="EMBL/GenBank/DDBJ databases">
        <title>The complete genome of Planctomyces brasiliensis DSM 5305.</title>
        <authorList>
            <person name="Lucas S."/>
            <person name="Copeland A."/>
            <person name="Lapidus A."/>
            <person name="Bruce D."/>
            <person name="Goodwin L."/>
            <person name="Pitluck S."/>
            <person name="Kyrpides N."/>
            <person name="Mavromatis K."/>
            <person name="Pagani I."/>
            <person name="Ivanova N."/>
            <person name="Ovchinnikova G."/>
            <person name="Lu M."/>
            <person name="Detter J.C."/>
            <person name="Han C."/>
            <person name="Land M."/>
            <person name="Hauser L."/>
            <person name="Markowitz V."/>
            <person name="Cheng J.-F."/>
            <person name="Hugenholtz P."/>
            <person name="Woyke T."/>
            <person name="Wu D."/>
            <person name="Tindall B."/>
            <person name="Pomrenke H.G."/>
            <person name="Brambilla E."/>
            <person name="Klenk H.-P."/>
            <person name="Eisen J.A."/>
        </authorList>
    </citation>
    <scope>NUCLEOTIDE SEQUENCE [LARGE SCALE GENOMIC DNA]</scope>
    <source>
        <strain evidence="6">ATCC 49424 / DSM 5305 / JCM 21570 / NBRC 103401 / IFAM 1448</strain>
    </source>
</reference>
<dbReference type="AlphaFoldDB" id="F0SGB4"/>
<proteinExistence type="inferred from homology"/>